<sequence length="803" mass="86123">MIEITEKRIHIDGVPRIVMCGELHYFRIPEGEWRRRIRLLKQAGARAVASYLPWLFHELPDATIDVTGRTRPERDIGAFIDLCRQEGLWFVARPGPFVMAELKNEGIPYRVYREHPEVVPLGWGGAPAPTSTVDYLAPAFLAECARWYDAVMPVLAARLQPSGGNVIAVQLDNEIGMLAWVSNSPDLTDNALADFGHWVLAQYGGQGPYPVGPADRAGWPRAVRDPNEKWAGLLRQDLGTFMRGRFARYCQQLRQLAEERGVTGIPFAINIHGTEGGDGAAFPIGISQLVEAYAGVPGMLSGSDHYLGELTISTATDLYVMNAFMDAVHDADQPLTSLEFEAGTGDYSGGYEQLHDPSTVELKTRLCVTQGVRLINYYLFGGGVNPPLDEAVGDGNDRLGFTGEWHGTGAPIGPLGQVGLGYEPAARAIAAVHANEPWLARMREEHDGVELAFVLDAYLTEYHHPKSAAMTDAVVDLRAHRGAGARKALARSLLLAGYRFGAVHLQRDAPAPGAVLALSTGRYLAQSLQDGLLEHVRSGGGLLLLGRLPVLDLDGRPCTALVDALGVTPGDLLRDGPHCYPSVLASGWAAPQPELRAGWRQTFASAGGTPILTDTAGAMCGAEIPFGDGAVVLLTAELPADPQLFGRAVRRLGAAPGLALDSSVPGVLATTTATPDGQRLLHVLNVTGYRASVRMGLNGEPLNEGYPLSVPPRTGYMLPLSLVVGPWTLHWANAEIREVGPDFLAFGPGAGYRGDPHATVVVLAGNPEVKEDATYTVERLPDTVRIVTVAGLAPDGGITIRFR</sequence>
<dbReference type="InterPro" id="IPR031330">
    <property type="entry name" value="Gly_Hdrlase_35_cat"/>
</dbReference>
<accession>A0A8J3R1G2</accession>
<dbReference type="Proteomes" id="UP000642748">
    <property type="component" value="Unassembled WGS sequence"/>
</dbReference>
<feature type="domain" description="Glycoside hydrolase 35 catalytic" evidence="3">
    <location>
        <begin position="9"/>
        <end position="178"/>
    </location>
</feature>
<dbReference type="Pfam" id="PF22369">
    <property type="entry name" value="GLMA_2nd"/>
    <property type="match status" value="1"/>
</dbReference>
<evidence type="ECO:0000259" key="3">
    <source>
        <dbReference type="Pfam" id="PF01301"/>
    </source>
</evidence>
<keyword evidence="6" id="KW-1185">Reference proteome</keyword>
<evidence type="ECO:0000256" key="1">
    <source>
        <dbReference type="ARBA" id="ARBA00009809"/>
    </source>
</evidence>
<dbReference type="SUPFAM" id="SSF51445">
    <property type="entry name" value="(Trans)glycosidases"/>
    <property type="match status" value="1"/>
</dbReference>
<protein>
    <submittedName>
        <fullName evidence="5">Glycoside hydrolase</fullName>
    </submittedName>
</protein>
<dbReference type="InterPro" id="IPR001944">
    <property type="entry name" value="Glycoside_Hdrlase_35"/>
</dbReference>
<dbReference type="InterPro" id="IPR017853">
    <property type="entry name" value="GH"/>
</dbReference>
<comment type="similarity">
    <text evidence="1 2">Belongs to the glycosyl hydrolase 35 family.</text>
</comment>
<dbReference type="GO" id="GO:0004553">
    <property type="term" value="F:hydrolase activity, hydrolyzing O-glycosyl compounds"/>
    <property type="evidence" value="ECO:0007669"/>
    <property type="project" value="InterPro"/>
</dbReference>
<dbReference type="EMBL" id="BONZ01000097">
    <property type="protein sequence ID" value="GIH20461.1"/>
    <property type="molecule type" value="Genomic_DNA"/>
</dbReference>
<evidence type="ECO:0000256" key="2">
    <source>
        <dbReference type="RuleBase" id="RU003679"/>
    </source>
</evidence>
<reference evidence="5" key="1">
    <citation type="submission" date="2021-01" db="EMBL/GenBank/DDBJ databases">
        <title>Whole genome shotgun sequence of Rugosimonospora africana NBRC 104875.</title>
        <authorList>
            <person name="Komaki H."/>
            <person name="Tamura T."/>
        </authorList>
    </citation>
    <scope>NUCLEOTIDE SEQUENCE</scope>
    <source>
        <strain evidence="5">NBRC 104875</strain>
    </source>
</reference>
<evidence type="ECO:0000313" key="6">
    <source>
        <dbReference type="Proteomes" id="UP000642748"/>
    </source>
</evidence>
<comment type="caution">
    <text evidence="5">The sequence shown here is derived from an EMBL/GenBank/DDBJ whole genome shotgun (WGS) entry which is preliminary data.</text>
</comment>
<evidence type="ECO:0000259" key="4">
    <source>
        <dbReference type="Pfam" id="PF22369"/>
    </source>
</evidence>
<dbReference type="InterPro" id="IPR029062">
    <property type="entry name" value="Class_I_gatase-like"/>
</dbReference>
<evidence type="ECO:0000313" key="5">
    <source>
        <dbReference type="EMBL" id="GIH20461.1"/>
    </source>
</evidence>
<dbReference type="AlphaFoldDB" id="A0A8J3R1G2"/>
<feature type="domain" description="GLMA-like second" evidence="4">
    <location>
        <begin position="477"/>
        <end position="568"/>
    </location>
</feature>
<dbReference type="GO" id="GO:0005975">
    <property type="term" value="P:carbohydrate metabolic process"/>
    <property type="evidence" value="ECO:0007669"/>
    <property type="project" value="InterPro"/>
</dbReference>
<gene>
    <name evidence="5" type="ORF">Raf01_86330</name>
</gene>
<dbReference type="PANTHER" id="PTHR23421">
    <property type="entry name" value="BETA-GALACTOSIDASE RELATED"/>
    <property type="match status" value="1"/>
</dbReference>
<dbReference type="Gene3D" id="3.40.50.880">
    <property type="match status" value="1"/>
</dbReference>
<dbReference type="RefSeq" id="WP_203923889.1">
    <property type="nucleotide sequence ID" value="NZ_BONZ01000097.1"/>
</dbReference>
<organism evidence="5 6">
    <name type="scientific">Rugosimonospora africana</name>
    <dbReference type="NCBI Taxonomy" id="556532"/>
    <lineage>
        <taxon>Bacteria</taxon>
        <taxon>Bacillati</taxon>
        <taxon>Actinomycetota</taxon>
        <taxon>Actinomycetes</taxon>
        <taxon>Micromonosporales</taxon>
        <taxon>Micromonosporaceae</taxon>
        <taxon>Rugosimonospora</taxon>
    </lineage>
</organism>
<name>A0A8J3R1G2_9ACTN</name>
<dbReference type="Pfam" id="PF01301">
    <property type="entry name" value="Glyco_hydro_35"/>
    <property type="match status" value="1"/>
</dbReference>
<proteinExistence type="inferred from homology"/>
<dbReference type="Gene3D" id="3.20.20.80">
    <property type="entry name" value="Glycosidases"/>
    <property type="match status" value="1"/>
</dbReference>
<dbReference type="InterPro" id="IPR054746">
    <property type="entry name" value="GLMA-like_second"/>
</dbReference>
<keyword evidence="5" id="KW-0378">Hydrolase</keyword>